<organism evidence="2 3">
    <name type="scientific">Pleionea litopenaei</name>
    <dbReference type="NCBI Taxonomy" id="3070815"/>
    <lineage>
        <taxon>Bacteria</taxon>
        <taxon>Pseudomonadati</taxon>
        <taxon>Pseudomonadota</taxon>
        <taxon>Gammaproteobacteria</taxon>
        <taxon>Oceanospirillales</taxon>
        <taxon>Pleioneaceae</taxon>
        <taxon>Pleionea</taxon>
    </lineage>
</organism>
<feature type="region of interest" description="Disordered" evidence="1">
    <location>
        <begin position="1"/>
        <end position="41"/>
    </location>
</feature>
<dbReference type="KEGG" id="plei:Q9312_10950"/>
<evidence type="ECO:0000256" key="1">
    <source>
        <dbReference type="SAM" id="MobiDB-lite"/>
    </source>
</evidence>
<proteinExistence type="predicted"/>
<reference evidence="2 3" key="1">
    <citation type="submission" date="2023-08" db="EMBL/GenBank/DDBJ databases">
        <title>Pleionea litopenaei sp. nov., isolated from stomach of juvenile Litopenaeus vannamei.</title>
        <authorList>
            <person name="Rho A.M."/>
            <person name="Hwang C.Y."/>
        </authorList>
    </citation>
    <scope>NUCLEOTIDE SEQUENCE [LARGE SCALE GENOMIC DNA]</scope>
    <source>
        <strain evidence="2 3">HL-JVS1</strain>
    </source>
</reference>
<feature type="compositionally biased region" description="Basic and acidic residues" evidence="1">
    <location>
        <begin position="15"/>
        <end position="24"/>
    </location>
</feature>
<dbReference type="RefSeq" id="WP_309200885.1">
    <property type="nucleotide sequence ID" value="NZ_CP133548.1"/>
</dbReference>
<gene>
    <name evidence="2" type="ORF">Q9312_10950</name>
</gene>
<dbReference type="AlphaFoldDB" id="A0AA51X590"/>
<evidence type="ECO:0000313" key="2">
    <source>
        <dbReference type="EMBL" id="WMS85732.1"/>
    </source>
</evidence>
<dbReference type="InterPro" id="IPR058059">
    <property type="entry name" value="PA3496-like"/>
</dbReference>
<protein>
    <submittedName>
        <fullName evidence="2">Uncharacterized protein</fullName>
    </submittedName>
</protein>
<sequence length="60" mass="7415">MQSSGRVSRSRANKHHWDDEDFRGKKAHKSHRSHHEVKRDLENYFERKRLKELTEDTWLQ</sequence>
<feature type="compositionally biased region" description="Basic residues" evidence="1">
    <location>
        <begin position="25"/>
        <end position="36"/>
    </location>
</feature>
<keyword evidence="3" id="KW-1185">Reference proteome</keyword>
<evidence type="ECO:0000313" key="3">
    <source>
        <dbReference type="Proteomes" id="UP001239782"/>
    </source>
</evidence>
<dbReference type="NCBIfam" id="NF046101">
    <property type="entry name" value="PA3496_fam"/>
    <property type="match status" value="1"/>
</dbReference>
<dbReference type="EMBL" id="CP133548">
    <property type="protein sequence ID" value="WMS85732.1"/>
    <property type="molecule type" value="Genomic_DNA"/>
</dbReference>
<accession>A0AA51X590</accession>
<name>A0AA51X590_9GAMM</name>
<dbReference type="Proteomes" id="UP001239782">
    <property type="component" value="Chromosome"/>
</dbReference>